<organism evidence="2 3">
    <name type="scientific">Paenibacillus aquistagni</name>
    <dbReference type="NCBI Taxonomy" id="1852522"/>
    <lineage>
        <taxon>Bacteria</taxon>
        <taxon>Bacillati</taxon>
        <taxon>Bacillota</taxon>
        <taxon>Bacilli</taxon>
        <taxon>Bacillales</taxon>
        <taxon>Paenibacillaceae</taxon>
        <taxon>Paenibacillus</taxon>
    </lineage>
</organism>
<protein>
    <submittedName>
        <fullName evidence="2">Two-component signal transduction system YycFG, regulatory protein YycI</fullName>
    </submittedName>
</protein>
<dbReference type="GO" id="GO:0016020">
    <property type="term" value="C:membrane"/>
    <property type="evidence" value="ECO:0007669"/>
    <property type="project" value="InterPro"/>
</dbReference>
<dbReference type="Pfam" id="PF09648">
    <property type="entry name" value="YycI"/>
    <property type="match status" value="1"/>
</dbReference>
<feature type="domain" description="Regulatory protein YycH-like" evidence="1">
    <location>
        <begin position="61"/>
        <end position="233"/>
    </location>
</feature>
<proteinExistence type="predicted"/>
<dbReference type="STRING" id="1852522.SAMN06295960_2404"/>
<dbReference type="Proteomes" id="UP000193834">
    <property type="component" value="Unassembled WGS sequence"/>
</dbReference>
<accession>A0A1X7KKA9</accession>
<gene>
    <name evidence="2" type="ORF">SAMN06295960_2404</name>
</gene>
<sequence>MDWSRAKSILIYAFLLLNVVLGYQLWQDVQERLSTQLDWTSLSEDAKQMKEAKNIDIPAKIPSETPSLREITYKVIENQQTRVPLKQVADSKIIYMSQKDFIEGLGDEIHYLEQYRHDMAINEDGVFILHQQLTNGLPLFEVKLKLYYENQKITGYAQQYVEAEESRELEDQKIITASQALGSVIMNHLSVGSIVRDIQLGYHGQLFDTDTQVASPTWRIMLEGGDVYYVNAISGSVEHVQGEKGKEA</sequence>
<evidence type="ECO:0000259" key="1">
    <source>
        <dbReference type="Pfam" id="PF09648"/>
    </source>
</evidence>
<evidence type="ECO:0000313" key="2">
    <source>
        <dbReference type="EMBL" id="SMG41561.1"/>
    </source>
</evidence>
<name>A0A1X7KKA9_9BACL</name>
<keyword evidence="3" id="KW-1185">Reference proteome</keyword>
<dbReference type="EMBL" id="FXAZ01000003">
    <property type="protein sequence ID" value="SMG41561.1"/>
    <property type="molecule type" value="Genomic_DNA"/>
</dbReference>
<dbReference type="OrthoDB" id="2388036at2"/>
<reference evidence="2 3" key="1">
    <citation type="submission" date="2017-04" db="EMBL/GenBank/DDBJ databases">
        <authorList>
            <person name="Afonso C.L."/>
            <person name="Miller P.J."/>
            <person name="Scott M.A."/>
            <person name="Spackman E."/>
            <person name="Goraichik I."/>
            <person name="Dimitrov K.M."/>
            <person name="Suarez D.L."/>
            <person name="Swayne D.E."/>
        </authorList>
    </citation>
    <scope>NUCLEOTIDE SEQUENCE [LARGE SCALE GENOMIC DNA]</scope>
    <source>
        <strain evidence="2 3">11</strain>
    </source>
</reference>
<dbReference type="AlphaFoldDB" id="A0A1X7KKA9"/>
<evidence type="ECO:0000313" key="3">
    <source>
        <dbReference type="Proteomes" id="UP000193834"/>
    </source>
</evidence>
<dbReference type="RefSeq" id="WP_085494615.1">
    <property type="nucleotide sequence ID" value="NZ_FXAZ01000003.1"/>
</dbReference>
<dbReference type="Gene3D" id="2.40.128.690">
    <property type="entry name" value="YycH protein, domain 3-like"/>
    <property type="match status" value="1"/>
</dbReference>
<dbReference type="InterPro" id="IPR018604">
    <property type="entry name" value="YycI-like"/>
</dbReference>